<protein>
    <recommendedName>
        <fullName evidence="1">Glyoxalase-like domain-containing protein</fullName>
    </recommendedName>
</protein>
<accession>A0A4T0NU64</accession>
<dbReference type="PANTHER" id="PTHR40265">
    <property type="entry name" value="BLL2707 PROTEIN"/>
    <property type="match status" value="1"/>
</dbReference>
<gene>
    <name evidence="2" type="ORF">E3Q17_02452</name>
</gene>
<dbReference type="Proteomes" id="UP000307169">
    <property type="component" value="Unassembled WGS sequence"/>
</dbReference>
<dbReference type="EMBL" id="SPRH01000027">
    <property type="protein sequence ID" value="TIB99876.1"/>
    <property type="molecule type" value="Genomic_DNA"/>
</dbReference>
<dbReference type="Gene3D" id="3.10.180.10">
    <property type="entry name" value="2,3-Dihydroxybiphenyl 1,2-Dioxygenase, domain 1"/>
    <property type="match status" value="1"/>
</dbReference>
<evidence type="ECO:0000313" key="2">
    <source>
        <dbReference type="EMBL" id="TIB99876.1"/>
    </source>
</evidence>
<dbReference type="AlphaFoldDB" id="A0A4T0NU64"/>
<evidence type="ECO:0000259" key="1">
    <source>
        <dbReference type="Pfam" id="PF13468"/>
    </source>
</evidence>
<dbReference type="InterPro" id="IPR025870">
    <property type="entry name" value="Glyoxalase-like_dom"/>
</dbReference>
<evidence type="ECO:0000313" key="3">
    <source>
        <dbReference type="Proteomes" id="UP000307169"/>
    </source>
</evidence>
<feature type="domain" description="Glyoxalase-like" evidence="1">
    <location>
        <begin position="7"/>
        <end position="165"/>
    </location>
</feature>
<comment type="caution">
    <text evidence="2">The sequence shown here is derived from an EMBL/GenBank/DDBJ whole genome shotgun (WGS) entry which is preliminary data.</text>
</comment>
<reference evidence="2 3" key="1">
    <citation type="submission" date="2019-03" db="EMBL/GenBank/DDBJ databases">
        <title>Sequencing 25 genomes of Wallemia mellicola.</title>
        <authorList>
            <person name="Gostincar C."/>
        </authorList>
    </citation>
    <scope>NUCLEOTIDE SEQUENCE [LARGE SCALE GENOMIC DNA]</scope>
    <source>
        <strain evidence="2 3">EXF-1262</strain>
    </source>
</reference>
<dbReference type="Pfam" id="PF13468">
    <property type="entry name" value="Glyoxalase_3"/>
    <property type="match status" value="1"/>
</dbReference>
<dbReference type="PANTHER" id="PTHR40265:SF1">
    <property type="entry name" value="GLYOXALASE-LIKE DOMAIN-CONTAINING PROTEIN"/>
    <property type="match status" value="1"/>
</dbReference>
<organism evidence="2 3">
    <name type="scientific">Wallemia mellicola</name>
    <dbReference type="NCBI Taxonomy" id="1708541"/>
    <lineage>
        <taxon>Eukaryota</taxon>
        <taxon>Fungi</taxon>
        <taxon>Dikarya</taxon>
        <taxon>Basidiomycota</taxon>
        <taxon>Wallemiomycotina</taxon>
        <taxon>Wallemiomycetes</taxon>
        <taxon>Wallemiales</taxon>
        <taxon>Wallemiaceae</taxon>
        <taxon>Wallemia</taxon>
    </lineage>
</organism>
<sequence length="255" mass="28331">MASSNILDHLVYLADNLQTTKSEFVEAGFTVIDGGKHADGITENALIVLSDGVYIELIAYIHGVTKSDHFWGDKKPGWIDYACLGVKEQETGIEEFYEKPIHGGRTLSDGRKAQWVISFPIKRYPRGSVPFYCQDKTPREIRVPLNKSEHSNNVKRVKSLILLCNETALKASVLLYNSILQQLPHHQSEQKVVYKLKSPANSQIELILRTPVSPEEEAHVFANHGDCIQSIEVEGAKTSSTLKPSNGGGQLIMTC</sequence>
<name>A0A4T0NU64_9BASI</name>
<dbReference type="InterPro" id="IPR029068">
    <property type="entry name" value="Glyas_Bleomycin-R_OHBP_Dase"/>
</dbReference>
<proteinExistence type="predicted"/>